<dbReference type="InterPro" id="IPR021678">
    <property type="entry name" value="DUF3263"/>
</dbReference>
<comment type="caution">
    <text evidence="2">The sequence shown here is derived from an EMBL/GenBank/DDBJ whole genome shotgun (WGS) entry which is preliminary data.</text>
</comment>
<dbReference type="Pfam" id="PF11662">
    <property type="entry name" value="DUF3263"/>
    <property type="match status" value="1"/>
</dbReference>
<evidence type="ECO:0000313" key="2">
    <source>
        <dbReference type="EMBL" id="TGG84177.1"/>
    </source>
</evidence>
<protein>
    <submittedName>
        <fullName evidence="2">DUF3263 domain-containing protein</fullName>
    </submittedName>
</protein>
<accession>A0A8H1QVB7</accession>
<dbReference type="RefSeq" id="WP_135567028.1">
    <property type="nucleotide sequence ID" value="NZ_CP103060.1"/>
</dbReference>
<name>A0A8H1QVB7_9ACTN</name>
<dbReference type="Proteomes" id="UP000298111">
    <property type="component" value="Unassembled WGS sequence"/>
</dbReference>
<sequence length="170" mass="17120">MDGTRQHEAGTGPAGAGPAEPGSAEAVGSGSARRAEPGTAESAASGASAEAVAAVEPAAAVEPSVVGEPDGAVGEGGCLGASPAESGAGVGAGGGPVLTDEDRAVLDFAGRGWPSPGEKERAVRERLGMSPVRYYQYLNALLDDPEALRYAPVTVNRLRRVRQANRDRTR</sequence>
<organism evidence="2 3">
    <name type="scientific">Streptomyces albus</name>
    <dbReference type="NCBI Taxonomy" id="1888"/>
    <lineage>
        <taxon>Bacteria</taxon>
        <taxon>Bacillati</taxon>
        <taxon>Actinomycetota</taxon>
        <taxon>Actinomycetes</taxon>
        <taxon>Kitasatosporales</taxon>
        <taxon>Streptomycetaceae</taxon>
        <taxon>Streptomyces</taxon>
    </lineage>
</organism>
<gene>
    <name evidence="2" type="ORF">D8771_13325</name>
</gene>
<feature type="compositionally biased region" description="Low complexity" evidence="1">
    <location>
        <begin position="37"/>
        <end position="69"/>
    </location>
</feature>
<proteinExistence type="predicted"/>
<reference evidence="2 3" key="1">
    <citation type="submission" date="2018-10" db="EMBL/GenBank/DDBJ databases">
        <title>Isolation of pseudouridimycin from Streptomyces albus DSM 40763.</title>
        <authorList>
            <person name="Rosenqvist P."/>
            <person name="Metsae-Ketelae M."/>
            <person name="Virta P."/>
        </authorList>
    </citation>
    <scope>NUCLEOTIDE SEQUENCE [LARGE SCALE GENOMIC DNA]</scope>
    <source>
        <strain evidence="2 3">DSM 40763</strain>
    </source>
</reference>
<feature type="region of interest" description="Disordered" evidence="1">
    <location>
        <begin position="1"/>
        <end position="96"/>
    </location>
</feature>
<dbReference type="AlphaFoldDB" id="A0A8H1QVB7"/>
<dbReference type="GeneID" id="94705561"/>
<dbReference type="EMBL" id="RCIY01000049">
    <property type="protein sequence ID" value="TGG84177.1"/>
    <property type="molecule type" value="Genomic_DNA"/>
</dbReference>
<feature type="compositionally biased region" description="Low complexity" evidence="1">
    <location>
        <begin position="16"/>
        <end position="28"/>
    </location>
</feature>
<evidence type="ECO:0000313" key="3">
    <source>
        <dbReference type="Proteomes" id="UP000298111"/>
    </source>
</evidence>
<evidence type="ECO:0000256" key="1">
    <source>
        <dbReference type="SAM" id="MobiDB-lite"/>
    </source>
</evidence>